<proteinExistence type="predicted"/>
<sequence>MDDNYEFWLVEQYVDLGNESFWHEKGRFLRRPFQSEARLLESAWLVGERNVTKHGGRYRIRVVKEETVFDSEEGK</sequence>
<organism evidence="1">
    <name type="scientific">Streptomyces althioticus</name>
    <dbReference type="NCBI Taxonomy" id="83380"/>
    <lineage>
        <taxon>Bacteria</taxon>
        <taxon>Bacillati</taxon>
        <taxon>Actinomycetota</taxon>
        <taxon>Actinomycetes</taxon>
        <taxon>Kitasatosporales</taxon>
        <taxon>Streptomycetaceae</taxon>
        <taxon>Streptomyces</taxon>
        <taxon>Streptomyces althioticus group</taxon>
    </lineage>
</organism>
<protein>
    <submittedName>
        <fullName evidence="1">Uncharacterized protein</fullName>
    </submittedName>
</protein>
<dbReference type="RefSeq" id="WP_395759517.1">
    <property type="nucleotide sequence ID" value="NZ_CP109207.1"/>
</dbReference>
<accession>A0ABZ1YE51</accession>
<gene>
    <name evidence="1" type="ORF">OIE82_27330</name>
</gene>
<evidence type="ECO:0000313" key="1">
    <source>
        <dbReference type="EMBL" id="WUU56657.1"/>
    </source>
</evidence>
<name>A0ABZ1YE51_9ACTN</name>
<dbReference type="EMBL" id="CP109207">
    <property type="protein sequence ID" value="WUU56657.1"/>
    <property type="molecule type" value="Genomic_DNA"/>
</dbReference>
<reference evidence="1" key="1">
    <citation type="submission" date="2022-10" db="EMBL/GenBank/DDBJ databases">
        <title>The complete genomes of actinobacterial strains from the NBC collection.</title>
        <authorList>
            <person name="Joergensen T.S."/>
            <person name="Alvarez Arevalo M."/>
            <person name="Sterndorff E.B."/>
            <person name="Faurdal D."/>
            <person name="Vuksanovic O."/>
            <person name="Mourched A.-S."/>
            <person name="Charusanti P."/>
            <person name="Shaw S."/>
            <person name="Blin K."/>
            <person name="Weber T."/>
        </authorList>
    </citation>
    <scope>NUCLEOTIDE SEQUENCE [LARGE SCALE GENOMIC DNA]</scope>
    <source>
        <strain evidence="1">NBC 01686</strain>
    </source>
</reference>